<proteinExistence type="inferred from homology"/>
<dbReference type="InterPro" id="IPR036388">
    <property type="entry name" value="WH-like_DNA-bd_sf"/>
</dbReference>
<accession>A0ABP8YJ21</accession>
<evidence type="ECO:0000256" key="6">
    <source>
        <dbReference type="SAM" id="MobiDB-lite"/>
    </source>
</evidence>
<comment type="similarity">
    <text evidence="1">In the C-terminal section; belongs to the class-I pyridoxal-phosphate-dependent aminotransferase family.</text>
</comment>
<dbReference type="Proteomes" id="UP001500956">
    <property type="component" value="Unassembled WGS sequence"/>
</dbReference>
<dbReference type="CDD" id="cd00609">
    <property type="entry name" value="AAT_like"/>
    <property type="match status" value="1"/>
</dbReference>
<keyword evidence="4" id="KW-0238">DNA-binding</keyword>
<dbReference type="InterPro" id="IPR051446">
    <property type="entry name" value="HTH_trans_reg/aminotransferase"/>
</dbReference>
<dbReference type="RefSeq" id="WP_172150069.1">
    <property type="nucleotide sequence ID" value="NZ_BAABID010000008.1"/>
</dbReference>
<evidence type="ECO:0000259" key="7">
    <source>
        <dbReference type="PROSITE" id="PS50949"/>
    </source>
</evidence>
<dbReference type="InterPro" id="IPR004839">
    <property type="entry name" value="Aminotransferase_I/II_large"/>
</dbReference>
<keyword evidence="8" id="KW-0032">Aminotransferase</keyword>
<dbReference type="Pfam" id="PF00155">
    <property type="entry name" value="Aminotran_1_2"/>
    <property type="match status" value="1"/>
</dbReference>
<keyword evidence="2" id="KW-0663">Pyridoxal phosphate</keyword>
<evidence type="ECO:0000256" key="5">
    <source>
        <dbReference type="ARBA" id="ARBA00023163"/>
    </source>
</evidence>
<evidence type="ECO:0000256" key="2">
    <source>
        <dbReference type="ARBA" id="ARBA00022898"/>
    </source>
</evidence>
<organism evidence="8 9">
    <name type="scientific">Isoptericola chiayiensis</name>
    <dbReference type="NCBI Taxonomy" id="579446"/>
    <lineage>
        <taxon>Bacteria</taxon>
        <taxon>Bacillati</taxon>
        <taxon>Actinomycetota</taxon>
        <taxon>Actinomycetes</taxon>
        <taxon>Micrococcales</taxon>
        <taxon>Promicromonosporaceae</taxon>
        <taxon>Isoptericola</taxon>
    </lineage>
</organism>
<evidence type="ECO:0000256" key="3">
    <source>
        <dbReference type="ARBA" id="ARBA00023015"/>
    </source>
</evidence>
<dbReference type="GO" id="GO:0008483">
    <property type="term" value="F:transaminase activity"/>
    <property type="evidence" value="ECO:0007669"/>
    <property type="project" value="UniProtKB-KW"/>
</dbReference>
<evidence type="ECO:0000313" key="8">
    <source>
        <dbReference type="EMBL" id="GAA4728740.1"/>
    </source>
</evidence>
<dbReference type="SMART" id="SM00345">
    <property type="entry name" value="HTH_GNTR"/>
    <property type="match status" value="1"/>
</dbReference>
<evidence type="ECO:0000256" key="1">
    <source>
        <dbReference type="ARBA" id="ARBA00005384"/>
    </source>
</evidence>
<feature type="compositionally biased region" description="Low complexity" evidence="6">
    <location>
        <begin position="99"/>
        <end position="115"/>
    </location>
</feature>
<dbReference type="Gene3D" id="3.40.640.10">
    <property type="entry name" value="Type I PLP-dependent aspartate aminotransferase-like (Major domain)"/>
    <property type="match status" value="1"/>
</dbReference>
<keyword evidence="8" id="KW-0808">Transferase</keyword>
<dbReference type="InterPro" id="IPR015421">
    <property type="entry name" value="PyrdxlP-dep_Trfase_major"/>
</dbReference>
<dbReference type="SUPFAM" id="SSF46785">
    <property type="entry name" value="Winged helix' DNA-binding domain"/>
    <property type="match status" value="1"/>
</dbReference>
<keyword evidence="3" id="KW-0805">Transcription regulation</keyword>
<dbReference type="CDD" id="cd07377">
    <property type="entry name" value="WHTH_GntR"/>
    <property type="match status" value="1"/>
</dbReference>
<sequence>MTAPTATVDALRHLSAPSAARLLDGWRRPGPAYQALADALRAAVLSGTLPPLTRLPSERDLADALGVSRTTTSGAYARLRELGFATSRVGSGTVAVLPRGPAAAPARRPPAGDAPLTDLGDEHVIDLAQATPSASDALHGAYARALEELPAHLSGGGYAHLGIESLRAAIAARYTARGVPTDVDQILVTTGAQQAIALLAGTLLARTEHALVESPTYVHAIGALRAAGARVVGVPVGDVEAMASAVRRTGARLVYLVPDFHNPTGRTLTAAERAALGTLTAQGVTVVGDETLTDLDLDGVGVPAPFAGTGEDPRLISVGSASKTFWGGMRVGWVRAAPQLVQRLARVRQRLDVATPVLEQLAVADLLDRREEVLPARLADLRSRRDLLVESVRRRFPSWDVPRPPGGLCLWIGLGRPVGPALAAAAVSDGLRLSAGPQFTPDGTAADHLRLTWTRSPEVLTDAVGRLARTWARVTREA</sequence>
<keyword evidence="9" id="KW-1185">Reference proteome</keyword>
<name>A0ABP8YJ21_9MICO</name>
<gene>
    <name evidence="8" type="ORF">GCM10023216_20170</name>
</gene>
<dbReference type="PANTHER" id="PTHR46577:SF1">
    <property type="entry name" value="HTH-TYPE TRANSCRIPTIONAL REGULATORY PROTEIN GABR"/>
    <property type="match status" value="1"/>
</dbReference>
<evidence type="ECO:0000313" key="9">
    <source>
        <dbReference type="Proteomes" id="UP001500956"/>
    </source>
</evidence>
<dbReference type="InterPro" id="IPR000524">
    <property type="entry name" value="Tscrpt_reg_HTH_GntR"/>
</dbReference>
<dbReference type="InterPro" id="IPR036390">
    <property type="entry name" value="WH_DNA-bd_sf"/>
</dbReference>
<dbReference type="PANTHER" id="PTHR46577">
    <property type="entry name" value="HTH-TYPE TRANSCRIPTIONAL REGULATORY PROTEIN GABR"/>
    <property type="match status" value="1"/>
</dbReference>
<evidence type="ECO:0000256" key="4">
    <source>
        <dbReference type="ARBA" id="ARBA00023125"/>
    </source>
</evidence>
<dbReference type="PRINTS" id="PR00035">
    <property type="entry name" value="HTHGNTR"/>
</dbReference>
<feature type="domain" description="HTH gntR-type" evidence="7">
    <location>
        <begin position="30"/>
        <end position="98"/>
    </location>
</feature>
<dbReference type="Pfam" id="PF00392">
    <property type="entry name" value="GntR"/>
    <property type="match status" value="1"/>
</dbReference>
<dbReference type="EMBL" id="BAABID010000008">
    <property type="protein sequence ID" value="GAA4728740.1"/>
    <property type="molecule type" value="Genomic_DNA"/>
</dbReference>
<dbReference type="SUPFAM" id="SSF53383">
    <property type="entry name" value="PLP-dependent transferases"/>
    <property type="match status" value="1"/>
</dbReference>
<feature type="region of interest" description="Disordered" evidence="6">
    <location>
        <begin position="99"/>
        <end position="118"/>
    </location>
</feature>
<dbReference type="InterPro" id="IPR015424">
    <property type="entry name" value="PyrdxlP-dep_Trfase"/>
</dbReference>
<protein>
    <submittedName>
        <fullName evidence="8">PLP-dependent aminotransferase family protein</fullName>
    </submittedName>
</protein>
<dbReference type="PROSITE" id="PS50949">
    <property type="entry name" value="HTH_GNTR"/>
    <property type="match status" value="1"/>
</dbReference>
<reference evidence="9" key="1">
    <citation type="journal article" date="2019" name="Int. J. Syst. Evol. Microbiol.">
        <title>The Global Catalogue of Microorganisms (GCM) 10K type strain sequencing project: providing services to taxonomists for standard genome sequencing and annotation.</title>
        <authorList>
            <consortium name="The Broad Institute Genomics Platform"/>
            <consortium name="The Broad Institute Genome Sequencing Center for Infectious Disease"/>
            <person name="Wu L."/>
            <person name="Ma J."/>
        </authorList>
    </citation>
    <scope>NUCLEOTIDE SEQUENCE [LARGE SCALE GENOMIC DNA]</scope>
    <source>
        <strain evidence="9">JCM 18063</strain>
    </source>
</reference>
<dbReference type="Gene3D" id="1.10.10.10">
    <property type="entry name" value="Winged helix-like DNA-binding domain superfamily/Winged helix DNA-binding domain"/>
    <property type="match status" value="1"/>
</dbReference>
<comment type="caution">
    <text evidence="8">The sequence shown here is derived from an EMBL/GenBank/DDBJ whole genome shotgun (WGS) entry which is preliminary data.</text>
</comment>
<keyword evidence="5" id="KW-0804">Transcription</keyword>